<keyword evidence="2" id="KW-1185">Reference proteome</keyword>
<organism evidence="1 2">
    <name type="scientific">Steccherinum ochraceum</name>
    <dbReference type="NCBI Taxonomy" id="92696"/>
    <lineage>
        <taxon>Eukaryota</taxon>
        <taxon>Fungi</taxon>
        <taxon>Dikarya</taxon>
        <taxon>Basidiomycota</taxon>
        <taxon>Agaricomycotina</taxon>
        <taxon>Agaricomycetes</taxon>
        <taxon>Polyporales</taxon>
        <taxon>Steccherinaceae</taxon>
        <taxon>Steccherinum</taxon>
    </lineage>
</organism>
<dbReference type="EMBL" id="RWJN01000616">
    <property type="protein sequence ID" value="TCD60334.1"/>
    <property type="molecule type" value="Genomic_DNA"/>
</dbReference>
<dbReference type="AlphaFoldDB" id="A0A4R0RCY6"/>
<gene>
    <name evidence="1" type="ORF">EIP91_010343</name>
</gene>
<comment type="caution">
    <text evidence="1">The sequence shown here is derived from an EMBL/GenBank/DDBJ whole genome shotgun (WGS) entry which is preliminary data.</text>
</comment>
<name>A0A4R0RCY6_9APHY</name>
<dbReference type="Proteomes" id="UP000292702">
    <property type="component" value="Unassembled WGS sequence"/>
</dbReference>
<protein>
    <submittedName>
        <fullName evidence="1">Uncharacterized protein</fullName>
    </submittedName>
</protein>
<proteinExistence type="predicted"/>
<evidence type="ECO:0000313" key="2">
    <source>
        <dbReference type="Proteomes" id="UP000292702"/>
    </source>
</evidence>
<evidence type="ECO:0000313" key="1">
    <source>
        <dbReference type="EMBL" id="TCD60334.1"/>
    </source>
</evidence>
<accession>A0A4R0RCY6</accession>
<reference evidence="1 2" key="1">
    <citation type="submission" date="2018-11" db="EMBL/GenBank/DDBJ databases">
        <title>Genome assembly of Steccherinum ochraceum LE-BIN_3174, the white-rot fungus of the Steccherinaceae family (The Residual Polyporoid clade, Polyporales, Basidiomycota).</title>
        <authorList>
            <person name="Fedorova T.V."/>
            <person name="Glazunova O.A."/>
            <person name="Landesman E.O."/>
            <person name="Moiseenko K.V."/>
            <person name="Psurtseva N.V."/>
            <person name="Savinova O.S."/>
            <person name="Shakhova N.V."/>
            <person name="Tyazhelova T.V."/>
            <person name="Vasina D.V."/>
        </authorList>
    </citation>
    <scope>NUCLEOTIDE SEQUENCE [LARGE SCALE GENOMIC DNA]</scope>
    <source>
        <strain evidence="1 2">LE-BIN_3174</strain>
    </source>
</reference>
<sequence>MEPCTTPLLDLESFVRKEGFFWPTYVEMEYVGTIQPPADIQRSRKEEVMFGFPLPREWLRKQNETTNSTAPPCEIQGDLRLWFPFICHILFPEWPRDLMTCKLAWTGNHDEPTCLFLRVGLYDHSSRPPKDLLKRMREVLAEKFGIVEKPGWYRDAVPEKRIVRG</sequence>